<feature type="compositionally biased region" description="Basic and acidic residues" evidence="1">
    <location>
        <begin position="48"/>
        <end position="58"/>
    </location>
</feature>
<evidence type="ECO:0000256" key="2">
    <source>
        <dbReference type="SAM" id="SignalP"/>
    </source>
</evidence>
<feature type="compositionally biased region" description="Polar residues" evidence="1">
    <location>
        <begin position="36"/>
        <end position="45"/>
    </location>
</feature>
<organism evidence="3">
    <name type="scientific">Thiomonas intermedia (strain K12)</name>
    <name type="common">Thiobacillus intermedius</name>
    <dbReference type="NCBI Taxonomy" id="75379"/>
    <lineage>
        <taxon>Bacteria</taxon>
        <taxon>Pseudomonadati</taxon>
        <taxon>Pseudomonadota</taxon>
        <taxon>Betaproteobacteria</taxon>
        <taxon>Burkholderiales</taxon>
        <taxon>Thiomonas</taxon>
    </lineage>
</organism>
<name>D5X0I9_THIK1</name>
<keyword evidence="2" id="KW-0732">Signal</keyword>
<dbReference type="KEGG" id="tin:Tint_1247"/>
<proteinExistence type="predicted"/>
<feature type="signal peptide" evidence="2">
    <location>
        <begin position="1"/>
        <end position="28"/>
    </location>
</feature>
<dbReference type="EMBL" id="CP002021">
    <property type="protein sequence ID" value="ADG30635.1"/>
    <property type="molecule type" value="Genomic_DNA"/>
</dbReference>
<sequence>MFRHALTVSALGLFTLLASVYPGPSALAQSKPAAPLTNSPSTTQPKPKFPEPRVRENVTQDRAVRIQEQQVRGATTSIQVQPLHGGAAYNVVPPSISSSTDPAHMEGQAQWKVFTFK</sequence>
<dbReference type="HOGENOM" id="CLU_2083803_0_0_4"/>
<evidence type="ECO:0008006" key="4">
    <source>
        <dbReference type="Google" id="ProtNLM"/>
    </source>
</evidence>
<reference evidence="3" key="1">
    <citation type="submission" date="2010-04" db="EMBL/GenBank/DDBJ databases">
        <title>Complete sequence of Thiomonas intermedia K12.</title>
        <authorList>
            <consortium name="US DOE Joint Genome Institute"/>
            <person name="Lucas S."/>
            <person name="Copeland A."/>
            <person name="Lapidus A."/>
            <person name="Cheng J.-F."/>
            <person name="Bruce D."/>
            <person name="Goodwin L."/>
            <person name="Pitluck S."/>
            <person name="Davenport K."/>
            <person name="Detter J.C."/>
            <person name="Han C."/>
            <person name="Tapia R."/>
            <person name="Land M."/>
            <person name="Hauser L."/>
            <person name="Kyrpides N."/>
            <person name="Ovchinnikova G."/>
            <person name="Kerfeld C.A."/>
            <person name="Cannon G.C."/>
            <person name="Heinhorst S."/>
            <person name="Woyke T."/>
        </authorList>
    </citation>
    <scope>NUCLEOTIDE SEQUENCE [LARGE SCALE GENOMIC DNA]</scope>
    <source>
        <strain evidence="3">K12</strain>
    </source>
</reference>
<feature type="region of interest" description="Disordered" evidence="1">
    <location>
        <begin position="27"/>
        <end position="58"/>
    </location>
</feature>
<dbReference type="AlphaFoldDB" id="D5X0I9"/>
<evidence type="ECO:0000313" key="3">
    <source>
        <dbReference type="EMBL" id="ADG30635.1"/>
    </source>
</evidence>
<gene>
    <name evidence="3" type="ordered locus">Tint_1247</name>
</gene>
<feature type="chain" id="PRO_5003080020" description="DUF2782 domain-containing protein" evidence="2">
    <location>
        <begin position="29"/>
        <end position="117"/>
    </location>
</feature>
<accession>D5X0I9</accession>
<dbReference type="STRING" id="75379.Tint_1247"/>
<protein>
    <recommendedName>
        <fullName evidence="4">DUF2782 domain-containing protein</fullName>
    </recommendedName>
</protein>
<evidence type="ECO:0000256" key="1">
    <source>
        <dbReference type="SAM" id="MobiDB-lite"/>
    </source>
</evidence>